<protein>
    <submittedName>
        <fullName evidence="1">Uncharacterized protein</fullName>
    </submittedName>
</protein>
<feature type="non-terminal residue" evidence="1">
    <location>
        <position position="1"/>
    </location>
</feature>
<comment type="caution">
    <text evidence="1">The sequence shown here is derived from an EMBL/GenBank/DDBJ whole genome shotgun (WGS) entry which is preliminary data.</text>
</comment>
<dbReference type="EMBL" id="BARW01037833">
    <property type="protein sequence ID" value="GAJ18458.1"/>
    <property type="molecule type" value="Genomic_DNA"/>
</dbReference>
<gene>
    <name evidence="1" type="ORF">S12H4_58290</name>
</gene>
<dbReference type="AlphaFoldDB" id="X1ULY4"/>
<reference evidence="1" key="1">
    <citation type="journal article" date="2014" name="Front. Microbiol.">
        <title>High frequency of phylogenetically diverse reductive dehalogenase-homologous genes in deep subseafloor sedimentary metagenomes.</title>
        <authorList>
            <person name="Kawai M."/>
            <person name="Futagami T."/>
            <person name="Toyoda A."/>
            <person name="Takaki Y."/>
            <person name="Nishi S."/>
            <person name="Hori S."/>
            <person name="Arai W."/>
            <person name="Tsubouchi T."/>
            <person name="Morono Y."/>
            <person name="Uchiyama I."/>
            <person name="Ito T."/>
            <person name="Fujiyama A."/>
            <person name="Inagaki F."/>
            <person name="Takami H."/>
        </authorList>
    </citation>
    <scope>NUCLEOTIDE SEQUENCE</scope>
    <source>
        <strain evidence="1">Expedition CK06-06</strain>
    </source>
</reference>
<sequence length="81" mass="9350">LRPDADKWGNQLRIICKRISENEIEVLRRGLHIGHVYPNLGGGHRFGNNQLVWTLLRLGFDVAGNQDYEEIIEGILRQIDE</sequence>
<evidence type="ECO:0000313" key="1">
    <source>
        <dbReference type="EMBL" id="GAJ18458.1"/>
    </source>
</evidence>
<proteinExistence type="predicted"/>
<organism evidence="1">
    <name type="scientific">marine sediment metagenome</name>
    <dbReference type="NCBI Taxonomy" id="412755"/>
    <lineage>
        <taxon>unclassified sequences</taxon>
        <taxon>metagenomes</taxon>
        <taxon>ecological metagenomes</taxon>
    </lineage>
</organism>
<name>X1ULY4_9ZZZZ</name>
<accession>X1ULY4</accession>